<dbReference type="InterPro" id="IPR002110">
    <property type="entry name" value="Ankyrin_rpt"/>
</dbReference>
<feature type="compositionally biased region" description="Basic residues" evidence="3">
    <location>
        <begin position="1"/>
        <end position="16"/>
    </location>
</feature>
<gene>
    <name evidence="5" type="ORF">RIB2604_00604360</name>
</gene>
<reference evidence="6" key="2">
    <citation type="submission" date="2016-02" db="EMBL/GenBank/DDBJ databases">
        <title>Genome sequencing of Aspergillus luchuensis NBRC 4314.</title>
        <authorList>
            <person name="Yamada O."/>
        </authorList>
    </citation>
    <scope>NUCLEOTIDE SEQUENCE [LARGE SCALE GENOMIC DNA]</scope>
    <source>
        <strain evidence="6">RIB 2604</strain>
    </source>
</reference>
<dbReference type="PANTHER" id="PTHR10039">
    <property type="entry name" value="AMELOGENIN"/>
    <property type="match status" value="1"/>
</dbReference>
<feature type="domain" description="Nephrocystin 3-like N-terminal" evidence="4">
    <location>
        <begin position="349"/>
        <end position="522"/>
    </location>
</feature>
<dbReference type="InterPro" id="IPR027417">
    <property type="entry name" value="P-loop_NTPase"/>
</dbReference>
<evidence type="ECO:0000313" key="5">
    <source>
        <dbReference type="EMBL" id="GAT19853.1"/>
    </source>
</evidence>
<dbReference type="VEuPathDB" id="FungiDB:ASPFODRAFT_202600"/>
<feature type="compositionally biased region" description="Low complexity" evidence="3">
    <location>
        <begin position="17"/>
        <end position="27"/>
    </location>
</feature>
<dbReference type="EMBL" id="BCWF01000006">
    <property type="protein sequence ID" value="GAT19853.1"/>
    <property type="molecule type" value="Genomic_DNA"/>
</dbReference>
<feature type="repeat" description="ANK" evidence="2">
    <location>
        <begin position="1051"/>
        <end position="1083"/>
    </location>
</feature>
<dbReference type="PANTHER" id="PTHR10039:SF16">
    <property type="entry name" value="GPI INOSITOL-DEACYLASE"/>
    <property type="match status" value="1"/>
</dbReference>
<dbReference type="Pfam" id="PF24883">
    <property type="entry name" value="NPHP3_N"/>
    <property type="match status" value="1"/>
</dbReference>
<protein>
    <submittedName>
        <fullName evidence="5">Pfs, NACHT and Ankyrin domain protein</fullName>
    </submittedName>
</protein>
<sequence length="1581" mass="172115">MFDKLKKKLHHHKNKSHAAAAPELPKAADARVPFPGLEEEKKLPTRKAANLSHADPQPAPQPNAFAKDLWWDALQKLPAAKQTQLKSMGFGKIGSGESVETGIDDLVEAVNKKQEECEKKFWRVSVGDNDIVLRNYTTKIVGWVQKAGDIAIQFAPPQASMPWSVIKSLMQVPVIEGEQMAALLGATEKIVRIVSRGQVYEQVYLSNVPGSPEDKLSKGLQDALLRIYTTSLELLADSGGLFSKNTAHRTLDAILNPGNVSSGLSALAQQEDELLRDVQACETRRSAAADDRMIGMLDALNAPLTRVDKNVQTLLEGMEKEGRIALLEWISSVPFGDHHGNVKEGRTPGTGEWLLQDSNFCSWEEASSSGIFWLQGSPKLAGTGKTYLTSRVIDLYQSMLSDPPKDEGFAFFYCNRNEEDRGKALSVFRSYVRQLSTTPASPESIQTELKEACSKARESGSKLSFETCKELIAESLKVYPKTTLVIDALDECDPESRDIIIDALNTLVSETNNTVKIFISSRPDPDIQALLVGSTSVAIQASHNQADIQKFLEIQLDNLARKTAFIGRMKAKIIAKLLEGCQGMFQWASLQVHQIFRCRTESSAWKRLENLPEDLQKAYDEIWNEIEALEEPDKTLTKRALTWVMAAHKPMKTNMLLSAIRVGSKDDEEFLADEIDEQGLLSLCNNFLVIDSKMGVWRFSHASVIEYLESRHSWTLPQAHCHAATACLSFFINVYEDGLETVPNEELQEFWRSEESIPDGKFDIIDIRNPFHIYIRHYWVVHVHGSGCLEESTVASLLKTFLGAPDDSSVQYRTWYRQVRLDASMKPLLDNSTGWDISGFDSNTFNYYRPLRELLYIKIGYIWGSELEPEDAAVFAMCRFAFDKILWGWWENSDINISRLNQRGHDLLTVAAIGGSVPICQHLIAKGVDVNFRIAAEGDNIDYGNALVAAAHKGRTAAVRCLVESGADVNMSYSYGQGRFRNALVAAVDGGHLETVKYLVQTAKADPNIPPEDTDYLGSALGRAIVLKNHEMVKCLVDAGADVSKPLGSIDYYSALEAATHKGQLKTVKYLVEKGADVNMVSQPCSLEGCFHHGTAIEAAAHAGKIDVVRYLAQEAHAEVNVAHSYGHGSPLVAALAGDKSRWDGDDGADEDGVDYLATVRCLIHEAGADVNLPLRCGEYGSALAAADELHEVKLLLEAGADVNMPLTQGNYGSALAATVATSRDPEILEALLEAGANLNMPLPGGEYGSALAAASAENQTEAVKVLLQAGADANMQIPYGSYGSALTAASAKDNTEVVGILLEAGADVNMQVTVGEYGNALIAAASGYAATETIECLLKSGADVNALPTVGIHGSALAAAFDYDITKCLLEAGANVNAHLPRGDYGSALAAAASRNLSDIVRTLMDAGADANMPLQSGKYTNAFEAAIDGWDLDILKAFIDAKADVNQPLKKQDYGNAITKAAMSEYDIDKLEFLIEAGADVNQTNPEAEYATALIAAAFFGLKDSAKRLIEAGADVNIQLDRAHLPTALQAAQIAVMKEEIEKFKTYCSTDERVAAEVKALEDGRAEVAELLRQHGAAS</sequence>
<keyword evidence="1" id="KW-0677">Repeat</keyword>
<keyword evidence="2" id="KW-0040">ANK repeat</keyword>
<feature type="region of interest" description="Disordered" evidence="3">
    <location>
        <begin position="1"/>
        <end position="64"/>
    </location>
</feature>
<accession>A0A146F235</accession>
<dbReference type="Gene3D" id="1.25.40.20">
    <property type="entry name" value="Ankyrin repeat-containing domain"/>
    <property type="match status" value="4"/>
</dbReference>
<proteinExistence type="predicted"/>
<comment type="caution">
    <text evidence="5">The sequence shown here is derived from an EMBL/GenBank/DDBJ whole genome shotgun (WGS) entry which is preliminary data.</text>
</comment>
<dbReference type="SMART" id="SM00248">
    <property type="entry name" value="ANK"/>
    <property type="match status" value="15"/>
</dbReference>
<dbReference type="InterPro" id="IPR056884">
    <property type="entry name" value="NPHP3-like_N"/>
</dbReference>
<dbReference type="Gene3D" id="3.40.50.300">
    <property type="entry name" value="P-loop containing nucleotide triphosphate hydrolases"/>
    <property type="match status" value="1"/>
</dbReference>
<dbReference type="Proteomes" id="UP000075230">
    <property type="component" value="Unassembled WGS sequence"/>
</dbReference>
<organism evidence="5 6">
    <name type="scientific">Aspergillus kawachii</name>
    <name type="common">White koji mold</name>
    <name type="synonym">Aspergillus awamori var. kawachi</name>
    <dbReference type="NCBI Taxonomy" id="1069201"/>
    <lineage>
        <taxon>Eukaryota</taxon>
        <taxon>Fungi</taxon>
        <taxon>Dikarya</taxon>
        <taxon>Ascomycota</taxon>
        <taxon>Pezizomycotina</taxon>
        <taxon>Eurotiomycetes</taxon>
        <taxon>Eurotiomycetidae</taxon>
        <taxon>Eurotiales</taxon>
        <taxon>Aspergillaceae</taxon>
        <taxon>Aspergillus</taxon>
        <taxon>Aspergillus subgen. Circumdati</taxon>
    </lineage>
</organism>
<feature type="repeat" description="ANK" evidence="2">
    <location>
        <begin position="1282"/>
        <end position="1314"/>
    </location>
</feature>
<evidence type="ECO:0000259" key="4">
    <source>
        <dbReference type="Pfam" id="PF24883"/>
    </source>
</evidence>
<dbReference type="SUPFAM" id="SSF48403">
    <property type="entry name" value="Ankyrin repeat"/>
    <property type="match status" value="2"/>
</dbReference>
<evidence type="ECO:0000313" key="6">
    <source>
        <dbReference type="Proteomes" id="UP000075230"/>
    </source>
</evidence>
<evidence type="ECO:0000256" key="2">
    <source>
        <dbReference type="PROSITE-ProRule" id="PRU00023"/>
    </source>
</evidence>
<dbReference type="PROSITE" id="PS50297">
    <property type="entry name" value="ANK_REP_REGION"/>
    <property type="match status" value="1"/>
</dbReference>
<evidence type="ECO:0000256" key="3">
    <source>
        <dbReference type="SAM" id="MobiDB-lite"/>
    </source>
</evidence>
<name>A0A146F235_ASPKA</name>
<dbReference type="VEuPathDB" id="FungiDB:ASPFODRAFT_441003"/>
<dbReference type="PROSITE" id="PS50088">
    <property type="entry name" value="ANK_REPEAT"/>
    <property type="match status" value="2"/>
</dbReference>
<dbReference type="Pfam" id="PF12796">
    <property type="entry name" value="Ank_2"/>
    <property type="match status" value="4"/>
</dbReference>
<evidence type="ECO:0000256" key="1">
    <source>
        <dbReference type="ARBA" id="ARBA00022737"/>
    </source>
</evidence>
<reference evidence="5 6" key="1">
    <citation type="journal article" date="2016" name="DNA Res.">
        <title>Genome sequence of Aspergillus luchuensis NBRC 4314.</title>
        <authorList>
            <person name="Yamada O."/>
            <person name="Machida M."/>
            <person name="Hosoyama A."/>
            <person name="Goto M."/>
            <person name="Takahashi T."/>
            <person name="Futagami T."/>
            <person name="Yamagata Y."/>
            <person name="Takeuchi M."/>
            <person name="Kobayashi T."/>
            <person name="Koike H."/>
            <person name="Abe K."/>
            <person name="Asai K."/>
            <person name="Arita M."/>
            <person name="Fujita N."/>
            <person name="Fukuda K."/>
            <person name="Higa K."/>
            <person name="Horikawa H."/>
            <person name="Ishikawa T."/>
            <person name="Jinno K."/>
            <person name="Kato Y."/>
            <person name="Kirimura K."/>
            <person name="Mizutani O."/>
            <person name="Nakasone K."/>
            <person name="Sano M."/>
            <person name="Shiraishi Y."/>
            <person name="Tsukahara M."/>
            <person name="Gomi K."/>
        </authorList>
    </citation>
    <scope>NUCLEOTIDE SEQUENCE [LARGE SCALE GENOMIC DNA]</scope>
    <source>
        <strain evidence="5 6">RIB 2604</strain>
    </source>
</reference>
<dbReference type="InterPro" id="IPR036770">
    <property type="entry name" value="Ankyrin_rpt-contain_sf"/>
</dbReference>